<sequence>MAMVSPLHKAIDAERWDVERPLGRLFLVFHAAFLDAGFVPLPHPSGKRRPIPREAGQTASALSLQYTAPELLRRRGAQAAIVLRQQVYGWKIFLYIQRGDARPLALSWVAADVFAAVPLLSGGLDATARALRHDARLVALWHGLWDALCRRALVDLCRGNGVAMEPTFASLPGDIKAAILARTSRGSRARAPR</sequence>
<name>A0A5J9U5W2_9POAL</name>
<organism evidence="1 2">
    <name type="scientific">Eragrostis curvula</name>
    <name type="common">weeping love grass</name>
    <dbReference type="NCBI Taxonomy" id="38414"/>
    <lineage>
        <taxon>Eukaryota</taxon>
        <taxon>Viridiplantae</taxon>
        <taxon>Streptophyta</taxon>
        <taxon>Embryophyta</taxon>
        <taxon>Tracheophyta</taxon>
        <taxon>Spermatophyta</taxon>
        <taxon>Magnoliopsida</taxon>
        <taxon>Liliopsida</taxon>
        <taxon>Poales</taxon>
        <taxon>Poaceae</taxon>
        <taxon>PACMAD clade</taxon>
        <taxon>Chloridoideae</taxon>
        <taxon>Eragrostideae</taxon>
        <taxon>Eragrostidinae</taxon>
        <taxon>Eragrostis</taxon>
    </lineage>
</organism>
<evidence type="ECO:0000313" key="1">
    <source>
        <dbReference type="EMBL" id="TVU19039.1"/>
    </source>
</evidence>
<evidence type="ECO:0000313" key="2">
    <source>
        <dbReference type="Proteomes" id="UP000324897"/>
    </source>
</evidence>
<keyword evidence="2" id="KW-1185">Reference proteome</keyword>
<feature type="non-terminal residue" evidence="1">
    <location>
        <position position="1"/>
    </location>
</feature>
<dbReference type="OrthoDB" id="684434at2759"/>
<dbReference type="EMBL" id="RWGY01000029">
    <property type="protein sequence ID" value="TVU19039.1"/>
    <property type="molecule type" value="Genomic_DNA"/>
</dbReference>
<reference evidence="1 2" key="1">
    <citation type="journal article" date="2019" name="Sci. Rep.">
        <title>A high-quality genome of Eragrostis curvula grass provides insights into Poaceae evolution and supports new strategies to enhance forage quality.</title>
        <authorList>
            <person name="Carballo J."/>
            <person name="Santos B.A.C.M."/>
            <person name="Zappacosta D."/>
            <person name="Garbus I."/>
            <person name="Selva J.P."/>
            <person name="Gallo C.A."/>
            <person name="Diaz A."/>
            <person name="Albertini E."/>
            <person name="Caccamo M."/>
            <person name="Echenique V."/>
        </authorList>
    </citation>
    <scope>NUCLEOTIDE SEQUENCE [LARGE SCALE GENOMIC DNA]</scope>
    <source>
        <strain evidence="2">cv. Victoria</strain>
        <tissue evidence="1">Leaf</tissue>
    </source>
</reference>
<dbReference type="AlphaFoldDB" id="A0A5J9U5W2"/>
<dbReference type="Gramene" id="TVU19039">
    <property type="protein sequence ID" value="TVU19039"/>
    <property type="gene ID" value="EJB05_35166"/>
</dbReference>
<dbReference type="Proteomes" id="UP000324897">
    <property type="component" value="Chromosome 7"/>
</dbReference>
<gene>
    <name evidence="1" type="ORF">EJB05_35166</name>
</gene>
<protein>
    <submittedName>
        <fullName evidence="1">Uncharacterized protein</fullName>
    </submittedName>
</protein>
<accession>A0A5J9U5W2</accession>
<dbReference type="PANTHER" id="PTHR34791">
    <property type="entry name" value="OS02G0272100 PROTEIN"/>
    <property type="match status" value="1"/>
</dbReference>
<comment type="caution">
    <text evidence="1">The sequence shown here is derived from an EMBL/GenBank/DDBJ whole genome shotgun (WGS) entry which is preliminary data.</text>
</comment>
<dbReference type="PANTHER" id="PTHR34791:SF1">
    <property type="entry name" value="OS02G0272100 PROTEIN"/>
    <property type="match status" value="1"/>
</dbReference>
<proteinExistence type="predicted"/>